<dbReference type="AlphaFoldDB" id="A0AAX6E1V2"/>
<dbReference type="EMBL" id="JANAVB010040419">
    <property type="protein sequence ID" value="KAJ6798061.1"/>
    <property type="molecule type" value="Genomic_DNA"/>
</dbReference>
<feature type="transmembrane region" description="Helical" evidence="1">
    <location>
        <begin position="45"/>
        <end position="72"/>
    </location>
</feature>
<proteinExistence type="predicted"/>
<accession>A0AAX6E1V2</accession>
<dbReference type="EMBL" id="JANAVB010040419">
    <property type="protein sequence ID" value="KAJ6798062.1"/>
    <property type="molecule type" value="Genomic_DNA"/>
</dbReference>
<dbReference type="Proteomes" id="UP001140949">
    <property type="component" value="Unassembled WGS sequence"/>
</dbReference>
<protein>
    <submittedName>
        <fullName evidence="3">Pollen-specific leucine-rich repeat extensin-like protein 3</fullName>
    </submittedName>
</protein>
<organism evidence="3 4">
    <name type="scientific">Iris pallida</name>
    <name type="common">Sweet iris</name>
    <dbReference type="NCBI Taxonomy" id="29817"/>
    <lineage>
        <taxon>Eukaryota</taxon>
        <taxon>Viridiplantae</taxon>
        <taxon>Streptophyta</taxon>
        <taxon>Embryophyta</taxon>
        <taxon>Tracheophyta</taxon>
        <taxon>Spermatophyta</taxon>
        <taxon>Magnoliopsida</taxon>
        <taxon>Liliopsida</taxon>
        <taxon>Asparagales</taxon>
        <taxon>Iridaceae</taxon>
        <taxon>Iridoideae</taxon>
        <taxon>Irideae</taxon>
        <taxon>Iris</taxon>
    </lineage>
</organism>
<evidence type="ECO:0000256" key="1">
    <source>
        <dbReference type="SAM" id="Phobius"/>
    </source>
</evidence>
<evidence type="ECO:0000313" key="4">
    <source>
        <dbReference type="Proteomes" id="UP001140949"/>
    </source>
</evidence>
<keyword evidence="1" id="KW-0812">Transmembrane</keyword>
<comment type="caution">
    <text evidence="3">The sequence shown here is derived from an EMBL/GenBank/DDBJ whole genome shotgun (WGS) entry which is preliminary data.</text>
</comment>
<reference evidence="3" key="1">
    <citation type="journal article" date="2023" name="GigaByte">
        <title>Genome assembly of the bearded iris, Iris pallida Lam.</title>
        <authorList>
            <person name="Bruccoleri R.E."/>
            <person name="Oakeley E.J."/>
            <person name="Faust A.M.E."/>
            <person name="Altorfer M."/>
            <person name="Dessus-Babus S."/>
            <person name="Burckhardt D."/>
            <person name="Oertli M."/>
            <person name="Naumann U."/>
            <person name="Petersen F."/>
            <person name="Wong J."/>
        </authorList>
    </citation>
    <scope>NUCLEOTIDE SEQUENCE</scope>
    <source>
        <strain evidence="3">GSM-AAB239-AS_SAM_17_03QT</strain>
    </source>
</reference>
<name>A0AAX6E1V2_IRIPA</name>
<evidence type="ECO:0000313" key="2">
    <source>
        <dbReference type="EMBL" id="KAJ6798061.1"/>
    </source>
</evidence>
<evidence type="ECO:0000313" key="3">
    <source>
        <dbReference type="EMBL" id="KAJ6798062.1"/>
    </source>
</evidence>
<keyword evidence="1" id="KW-1133">Transmembrane helix</keyword>
<keyword evidence="4" id="KW-1185">Reference proteome</keyword>
<sequence length="113" mass="12389">MRQAARSAVGDSDTDRIWRGRGKRGVGVVDAAAFRRRVRWQVSLVWLWAFDFFWLSLLVDGGGGIMMVLGVLPGTDFRWSWRFVRWRIWGCARVSGGCDVDGDGGGNGGPGGG</sequence>
<keyword evidence="1" id="KW-0472">Membrane</keyword>
<gene>
    <name evidence="2" type="ORF">M6B38_212965</name>
    <name evidence="3" type="ORF">M6B38_212970</name>
</gene>
<reference evidence="3" key="2">
    <citation type="submission" date="2023-04" db="EMBL/GenBank/DDBJ databases">
        <authorList>
            <person name="Bruccoleri R.E."/>
            <person name="Oakeley E.J."/>
            <person name="Faust A.-M."/>
            <person name="Dessus-Babus S."/>
            <person name="Altorfer M."/>
            <person name="Burckhardt D."/>
            <person name="Oertli M."/>
            <person name="Naumann U."/>
            <person name="Petersen F."/>
            <person name="Wong J."/>
        </authorList>
    </citation>
    <scope>NUCLEOTIDE SEQUENCE</scope>
    <source>
        <strain evidence="3">GSM-AAB239-AS_SAM_17_03QT</strain>
        <tissue evidence="3">Leaf</tissue>
    </source>
</reference>